<evidence type="ECO:0000313" key="1">
    <source>
        <dbReference type="EMBL" id="KAI3808093.1"/>
    </source>
</evidence>
<proteinExistence type="predicted"/>
<gene>
    <name evidence="1" type="ORF">L1987_24036</name>
</gene>
<comment type="caution">
    <text evidence="1">The sequence shown here is derived from an EMBL/GenBank/DDBJ whole genome shotgun (WGS) entry which is preliminary data.</text>
</comment>
<name>A0ACB9IK78_9ASTR</name>
<dbReference type="Proteomes" id="UP001056120">
    <property type="component" value="Linkage Group LG08"/>
</dbReference>
<keyword evidence="2" id="KW-1185">Reference proteome</keyword>
<accession>A0ACB9IK78</accession>
<reference evidence="1 2" key="2">
    <citation type="journal article" date="2022" name="Mol. Ecol. Resour.">
        <title>The genomes of chicory, endive, great burdock and yacon provide insights into Asteraceae paleo-polyploidization history and plant inulin production.</title>
        <authorList>
            <person name="Fan W."/>
            <person name="Wang S."/>
            <person name="Wang H."/>
            <person name="Wang A."/>
            <person name="Jiang F."/>
            <person name="Liu H."/>
            <person name="Zhao H."/>
            <person name="Xu D."/>
            <person name="Zhang Y."/>
        </authorList>
    </citation>
    <scope>NUCLEOTIDE SEQUENCE [LARGE SCALE GENOMIC DNA]</scope>
    <source>
        <strain evidence="2">cv. Yunnan</strain>
        <tissue evidence="1">Leaves</tissue>
    </source>
</reference>
<sequence>MPVGAGHRKKKTPSSHCRYIISQEALETVASANHIEFAPDSDGIPPKVLSFGQNLTSFGVRSTGKENQYDGFSKSVVEKMQDNNGFHSHSQVHCIPGGSWPYNRWNTPIPIM</sequence>
<organism evidence="1 2">
    <name type="scientific">Smallanthus sonchifolius</name>
    <dbReference type="NCBI Taxonomy" id="185202"/>
    <lineage>
        <taxon>Eukaryota</taxon>
        <taxon>Viridiplantae</taxon>
        <taxon>Streptophyta</taxon>
        <taxon>Embryophyta</taxon>
        <taxon>Tracheophyta</taxon>
        <taxon>Spermatophyta</taxon>
        <taxon>Magnoliopsida</taxon>
        <taxon>eudicotyledons</taxon>
        <taxon>Gunneridae</taxon>
        <taxon>Pentapetalae</taxon>
        <taxon>asterids</taxon>
        <taxon>campanulids</taxon>
        <taxon>Asterales</taxon>
        <taxon>Asteraceae</taxon>
        <taxon>Asteroideae</taxon>
        <taxon>Heliantheae alliance</taxon>
        <taxon>Millerieae</taxon>
        <taxon>Smallanthus</taxon>
    </lineage>
</organism>
<evidence type="ECO:0000313" key="2">
    <source>
        <dbReference type="Proteomes" id="UP001056120"/>
    </source>
</evidence>
<protein>
    <submittedName>
        <fullName evidence="1">Uncharacterized protein</fullName>
    </submittedName>
</protein>
<reference evidence="2" key="1">
    <citation type="journal article" date="2022" name="Mol. Ecol. Resour.">
        <title>The genomes of chicory, endive, great burdock and yacon provide insights into Asteraceae palaeo-polyploidization history and plant inulin production.</title>
        <authorList>
            <person name="Fan W."/>
            <person name="Wang S."/>
            <person name="Wang H."/>
            <person name="Wang A."/>
            <person name="Jiang F."/>
            <person name="Liu H."/>
            <person name="Zhao H."/>
            <person name="Xu D."/>
            <person name="Zhang Y."/>
        </authorList>
    </citation>
    <scope>NUCLEOTIDE SEQUENCE [LARGE SCALE GENOMIC DNA]</scope>
    <source>
        <strain evidence="2">cv. Yunnan</strain>
    </source>
</reference>
<dbReference type="EMBL" id="CM042025">
    <property type="protein sequence ID" value="KAI3808093.1"/>
    <property type="molecule type" value="Genomic_DNA"/>
</dbReference>